<dbReference type="InterPro" id="IPR013216">
    <property type="entry name" value="Methyltransf_11"/>
</dbReference>
<dbReference type="EC" id="2.1.1.-" evidence="2"/>
<dbReference type="SUPFAM" id="SSF53335">
    <property type="entry name" value="S-adenosyl-L-methionine-dependent methyltransferases"/>
    <property type="match status" value="1"/>
</dbReference>
<name>A0ABV9BX93_9GAMM</name>
<comment type="caution">
    <text evidence="2">The sequence shown here is derived from an EMBL/GenBank/DDBJ whole genome shotgun (WGS) entry which is preliminary data.</text>
</comment>
<dbReference type="GO" id="GO:0032259">
    <property type="term" value="P:methylation"/>
    <property type="evidence" value="ECO:0007669"/>
    <property type="project" value="UniProtKB-KW"/>
</dbReference>
<dbReference type="GO" id="GO:0008168">
    <property type="term" value="F:methyltransferase activity"/>
    <property type="evidence" value="ECO:0007669"/>
    <property type="project" value="UniProtKB-KW"/>
</dbReference>
<reference evidence="3" key="1">
    <citation type="journal article" date="2019" name="Int. J. Syst. Evol. Microbiol.">
        <title>The Global Catalogue of Microorganisms (GCM) 10K type strain sequencing project: providing services to taxonomists for standard genome sequencing and annotation.</title>
        <authorList>
            <consortium name="The Broad Institute Genomics Platform"/>
            <consortium name="The Broad Institute Genome Sequencing Center for Infectious Disease"/>
            <person name="Wu L."/>
            <person name="Ma J."/>
        </authorList>
    </citation>
    <scope>NUCLEOTIDE SEQUENCE [LARGE SCALE GENOMIC DNA]</scope>
    <source>
        <strain evidence="3">CCM 4481</strain>
    </source>
</reference>
<dbReference type="Proteomes" id="UP001595961">
    <property type="component" value="Unassembled WGS sequence"/>
</dbReference>
<dbReference type="Gene3D" id="3.40.50.150">
    <property type="entry name" value="Vaccinia Virus protein VP39"/>
    <property type="match status" value="1"/>
</dbReference>
<organism evidence="2 3">
    <name type="scientific">Dyella halodurans</name>
    <dbReference type="NCBI Taxonomy" id="1920171"/>
    <lineage>
        <taxon>Bacteria</taxon>
        <taxon>Pseudomonadati</taxon>
        <taxon>Pseudomonadota</taxon>
        <taxon>Gammaproteobacteria</taxon>
        <taxon>Lysobacterales</taxon>
        <taxon>Rhodanobacteraceae</taxon>
        <taxon>Dyella</taxon>
    </lineage>
</organism>
<evidence type="ECO:0000313" key="2">
    <source>
        <dbReference type="EMBL" id="MFC4525302.1"/>
    </source>
</evidence>
<feature type="domain" description="Methyltransferase type 11" evidence="1">
    <location>
        <begin position="104"/>
        <end position="217"/>
    </location>
</feature>
<protein>
    <submittedName>
        <fullName evidence="2">SAM-dependent methyltransferase</fullName>
        <ecNumber evidence="2">2.1.1.-</ecNumber>
    </submittedName>
</protein>
<proteinExistence type="predicted"/>
<evidence type="ECO:0000259" key="1">
    <source>
        <dbReference type="Pfam" id="PF08241"/>
    </source>
</evidence>
<dbReference type="Pfam" id="PF08241">
    <property type="entry name" value="Methyltransf_11"/>
    <property type="match status" value="1"/>
</dbReference>
<keyword evidence="2" id="KW-0489">Methyltransferase</keyword>
<evidence type="ECO:0000313" key="3">
    <source>
        <dbReference type="Proteomes" id="UP001595961"/>
    </source>
</evidence>
<keyword evidence="3" id="KW-1185">Reference proteome</keyword>
<gene>
    <name evidence="2" type="ORF">ACFO5W_01520</name>
</gene>
<accession>A0ABV9BX93</accession>
<keyword evidence="2" id="KW-0808">Transferase</keyword>
<dbReference type="RefSeq" id="WP_266149782.1">
    <property type="nucleotide sequence ID" value="NZ_CP064028.1"/>
</dbReference>
<sequence>MAPTIRGRIGRSLSYGMISDNRPNNADTLWSASKMLNSVACRYTDFSTPWYRDRESELKIRDIYHSHSASQVEFINRKFWEWCVIVQALQERSKLRLDAKGLGFAVGTEPLSSFFAAKGCRILATDLSVESSQLGWIERNEHAASKNALYYPQLIEREPFDERVMFQSADMRTLKGLSGSYDFIWSSCALEHLGSLQAGIDFVLESSMFLKPGGVAVHTTEFNVRSNDETVTSGSNVVYRQKDLLNLEEALRLQGLKLAMLNFDTGDHPFDLDVDIAPYMQPGKRHLKLDISGHVATSFLLIIEKLPEAKPNHSWRTRLNSLFRSRA</sequence>
<dbReference type="InterPro" id="IPR029063">
    <property type="entry name" value="SAM-dependent_MTases_sf"/>
</dbReference>
<dbReference type="EMBL" id="JBHSGA010000003">
    <property type="protein sequence ID" value="MFC4525302.1"/>
    <property type="molecule type" value="Genomic_DNA"/>
</dbReference>